<evidence type="ECO:0000313" key="1">
    <source>
        <dbReference type="EMBL" id="WRL46379.1"/>
    </source>
</evidence>
<sequence>MATPSFLSPHFLSPSLLAALARRPALTLLPRVPVEIRLHDPEKRADDPRRLNLFPGRALGEREFERLQAYVDDRIAPLLASLAPGIVEGLPCAFLGSGADTRVRVQPGLAVGAAGQLIRLFYPLDQAWTDLAAQAERDQDTPLRDGLFLVTLRSAVEPIDDPTDQEPCTRTEPDPLRERRIETVCLLGLQRIAGSPRLMAMPQRQAANRIGARLLRESPFREDSGAVPLGLVKVVGKLPVWFDPLAGRLLAEPDAAAHTLLAHTVAALESWQREHRDPLPNVPTQTLPELLGLDYLPAAGPLPAALLRNPAGKTPTLAFLPADLQVELAPVPANTIEGVVADELARGTVDLIHGLGERIRLLLAIPDLDYRRDLFDLPQRDTRLEDELFRRAEAATRAYQMWKKQWFALFHGLSAQQLQALRAPALIPTAPPDPDQYRTRLVVNRARTLPVIAAPLMLTHALVTHVDAVANRSELPEPYASHVAEPHPAPEDYEQIPDEQPAGNGLLRQREDLRADIRHLEAALDKSFRLLEEVNDFLGLQRQQLDALTVSFSALAGGVPGDGLGAKLVRWTTKANFVPKATTENPS</sequence>
<gene>
    <name evidence="1" type="ORF">U5817_24815</name>
</gene>
<proteinExistence type="predicted"/>
<dbReference type="RefSeq" id="WP_407279209.1">
    <property type="nucleotide sequence ID" value="NZ_CP141259.1"/>
</dbReference>
<accession>A0ABZ1AKI6</accession>
<reference evidence="1 2" key="1">
    <citation type="submission" date="2023-12" db="EMBL/GenBank/DDBJ databases">
        <title>A. evansii MAY27, complete genome.</title>
        <authorList>
            <person name="Wang Y."/>
        </authorList>
    </citation>
    <scope>NUCLEOTIDE SEQUENCE [LARGE SCALE GENOMIC DNA]</scope>
    <source>
        <strain evidence="1 2">MAY27</strain>
    </source>
</reference>
<dbReference type="EMBL" id="CP141259">
    <property type="protein sequence ID" value="WRL46379.1"/>
    <property type="molecule type" value="Genomic_DNA"/>
</dbReference>
<evidence type="ECO:0000313" key="2">
    <source>
        <dbReference type="Proteomes" id="UP001626593"/>
    </source>
</evidence>
<name>A0ABZ1AKI6_AROEV</name>
<organism evidence="1 2">
    <name type="scientific">Aromatoleum evansii</name>
    <name type="common">Azoarcus evansii</name>
    <dbReference type="NCBI Taxonomy" id="59406"/>
    <lineage>
        <taxon>Bacteria</taxon>
        <taxon>Pseudomonadati</taxon>
        <taxon>Pseudomonadota</taxon>
        <taxon>Betaproteobacteria</taxon>
        <taxon>Rhodocyclales</taxon>
        <taxon>Rhodocyclaceae</taxon>
        <taxon>Aromatoleum</taxon>
    </lineage>
</organism>
<dbReference type="Proteomes" id="UP001626593">
    <property type="component" value="Chromosome"/>
</dbReference>
<protein>
    <submittedName>
        <fullName evidence="1">Uncharacterized protein</fullName>
    </submittedName>
</protein>
<keyword evidence="2" id="KW-1185">Reference proteome</keyword>